<dbReference type="Pfam" id="PF09250">
    <property type="entry name" value="Prim-Pol"/>
    <property type="match status" value="1"/>
</dbReference>
<reference evidence="2" key="1">
    <citation type="submission" date="2022-12" db="EMBL/GenBank/DDBJ databases">
        <title>Whole genome sequence analysis of a duck derived balloon bacteium Aerococcus urinaeequi henan2020.</title>
        <authorList>
            <person name="Zhang H."/>
            <person name="Qiao H.X."/>
            <person name="Bian C.Z."/>
            <person name="Shu J.C."/>
        </authorList>
    </citation>
    <scope>NUCLEOTIDE SEQUENCE</scope>
    <source>
        <strain evidence="2">2020-HN-1</strain>
    </source>
</reference>
<dbReference type="SMART" id="SM00943">
    <property type="entry name" value="Prim-Pol"/>
    <property type="match status" value="1"/>
</dbReference>
<dbReference type="EMBL" id="CP114063">
    <property type="protein sequence ID" value="WAT24760.1"/>
    <property type="molecule type" value="Genomic_DNA"/>
</dbReference>
<evidence type="ECO:0000259" key="1">
    <source>
        <dbReference type="SMART" id="SM00943"/>
    </source>
</evidence>
<feature type="domain" description="DNA primase/polymerase bifunctional N-terminal" evidence="1">
    <location>
        <begin position="7"/>
        <end position="158"/>
    </location>
</feature>
<dbReference type="SUPFAM" id="SSF56747">
    <property type="entry name" value="Prim-pol domain"/>
    <property type="match status" value="1"/>
</dbReference>
<protein>
    <submittedName>
        <fullName evidence="2">Bifunctional DNA primase/polymerase</fullName>
    </submittedName>
</protein>
<gene>
    <name evidence="2" type="ORF">OZ415_01230</name>
</gene>
<proteinExistence type="predicted"/>
<dbReference type="InterPro" id="IPR015330">
    <property type="entry name" value="DNA_primase/pol_bifunc_N"/>
</dbReference>
<accession>A0AA47J2V9</accession>
<dbReference type="AlphaFoldDB" id="A0AA47J2V9"/>
<dbReference type="Proteomes" id="UP001164714">
    <property type="component" value="Chromosome"/>
</dbReference>
<evidence type="ECO:0000313" key="2">
    <source>
        <dbReference type="EMBL" id="WAT24760.1"/>
    </source>
</evidence>
<name>A0AA47J2V9_9LACT</name>
<dbReference type="RefSeq" id="WP_269105137.1">
    <property type="nucleotide sequence ID" value="NZ_CP114063.1"/>
</dbReference>
<evidence type="ECO:0000313" key="3">
    <source>
        <dbReference type="Proteomes" id="UP001164714"/>
    </source>
</evidence>
<sequence>MDMYQRALYLAEKGIQTIPLDHNKKSIVTFKDIQITPSFITTNGELYRSTTVLGCLTRGLWCIDIDKDHKDGQNGFESIEANPFAEEILKNATNTFRQVTPSGGLHLIFKKKNDVNYGQKLGYLDGVDIKAHNNNYFVFAGSVTSKGTYTNNDKPPAFYDGEFENRIFSTKGNFQEQIMAKYSVENVFSNTDFSYLPSKNGKGGKGKEAYQRIIDGQSVMRNNDLFLASSYAKQYNLDLEPLKILIGGQNSNGDVFTESEWQATVNSAN</sequence>
<organism evidence="2 3">
    <name type="scientific">Aerococcus urinaeequi</name>
    <dbReference type="NCBI Taxonomy" id="51665"/>
    <lineage>
        <taxon>Bacteria</taxon>
        <taxon>Bacillati</taxon>
        <taxon>Bacillota</taxon>
        <taxon>Bacilli</taxon>
        <taxon>Lactobacillales</taxon>
        <taxon>Aerococcaceae</taxon>
        <taxon>Aerococcus</taxon>
    </lineage>
</organism>